<dbReference type="PANTHER" id="PTHR31640:SF1">
    <property type="entry name" value="BRIDGE-LIKE LIPID TRANSFER PROTEIN FAMILY MEMBER 1"/>
    <property type="match status" value="1"/>
</dbReference>
<evidence type="ECO:0000259" key="1">
    <source>
        <dbReference type="Pfam" id="PF25040"/>
    </source>
</evidence>
<evidence type="ECO:0000313" key="2">
    <source>
        <dbReference type="EMBL" id="KHJ81230.1"/>
    </source>
</evidence>
<dbReference type="PANTHER" id="PTHR31640">
    <property type="entry name" value="TRANSMEMBRANE PROTEIN KIAA1109"/>
    <property type="match status" value="1"/>
</dbReference>
<organism evidence="2 3">
    <name type="scientific">Oesophagostomum dentatum</name>
    <name type="common">Nodular worm</name>
    <dbReference type="NCBI Taxonomy" id="61180"/>
    <lineage>
        <taxon>Eukaryota</taxon>
        <taxon>Metazoa</taxon>
        <taxon>Ecdysozoa</taxon>
        <taxon>Nematoda</taxon>
        <taxon>Chromadorea</taxon>
        <taxon>Rhabditida</taxon>
        <taxon>Rhabditina</taxon>
        <taxon>Rhabditomorpha</taxon>
        <taxon>Strongyloidea</taxon>
        <taxon>Strongylidae</taxon>
        <taxon>Oesophagostomum</taxon>
    </lineage>
</organism>
<accession>A0A0B1SDF8</accession>
<protein>
    <recommendedName>
        <fullName evidence="1">Bridge-like lipid transfer protein family member 1 C-terminal domain-containing protein</fullName>
    </recommendedName>
</protein>
<evidence type="ECO:0000313" key="3">
    <source>
        <dbReference type="Proteomes" id="UP000053660"/>
    </source>
</evidence>
<sequence length="160" mass="17972">MRRLSELIAFPKPWYRAAIARRVFFGDQAMSREPASQPSTIASHNLPTTSTGITIVRTDKAWSATVLLAVQWKELNVNAQMSNTMGNTSWKARRGLLRAIAKQPPRNGAKVQLRWLAARVEWMSRAILIGRCEKPAISLGDEFSREKNDAGEVFEHIIAL</sequence>
<dbReference type="EMBL" id="KN592324">
    <property type="protein sequence ID" value="KHJ81230.1"/>
    <property type="molecule type" value="Genomic_DNA"/>
</dbReference>
<dbReference type="InterPro" id="IPR056742">
    <property type="entry name" value="BLTP1_C"/>
</dbReference>
<feature type="domain" description="Bridge-like lipid transfer protein family member 1 C-terminal" evidence="1">
    <location>
        <begin position="1"/>
        <end position="43"/>
    </location>
</feature>
<dbReference type="AlphaFoldDB" id="A0A0B1SDF8"/>
<dbReference type="GO" id="GO:0098793">
    <property type="term" value="C:presynapse"/>
    <property type="evidence" value="ECO:0007669"/>
    <property type="project" value="GOC"/>
</dbReference>
<name>A0A0B1SDF8_OESDE</name>
<keyword evidence="3" id="KW-1185">Reference proteome</keyword>
<dbReference type="Pfam" id="PF25040">
    <property type="entry name" value="BLTP1_C"/>
    <property type="match status" value="1"/>
</dbReference>
<dbReference type="Proteomes" id="UP000053660">
    <property type="component" value="Unassembled WGS sequence"/>
</dbReference>
<proteinExistence type="predicted"/>
<gene>
    <name evidence="2" type="ORF">OESDEN_19084</name>
</gene>
<dbReference type="InterPro" id="IPR033616">
    <property type="entry name" value="BLTP1"/>
</dbReference>
<dbReference type="GO" id="GO:0048488">
    <property type="term" value="P:synaptic vesicle endocytosis"/>
    <property type="evidence" value="ECO:0007669"/>
    <property type="project" value="TreeGrafter"/>
</dbReference>
<reference evidence="2 3" key="1">
    <citation type="submission" date="2014-03" db="EMBL/GenBank/DDBJ databases">
        <title>Draft genome of the hookworm Oesophagostomum dentatum.</title>
        <authorList>
            <person name="Mitreva M."/>
        </authorList>
    </citation>
    <scope>NUCLEOTIDE SEQUENCE [LARGE SCALE GENOMIC DNA]</scope>
    <source>
        <strain evidence="2 3">OD-Hann</strain>
    </source>
</reference>
<dbReference type="OrthoDB" id="10051416at2759"/>